<name>A0A498IV09_MALDO</name>
<keyword evidence="1" id="KW-0175">Coiled coil</keyword>
<feature type="coiled-coil region" evidence="1">
    <location>
        <begin position="147"/>
        <end position="174"/>
    </location>
</feature>
<evidence type="ECO:0000256" key="1">
    <source>
        <dbReference type="SAM" id="Coils"/>
    </source>
</evidence>
<dbReference type="AlphaFoldDB" id="A0A498IV09"/>
<dbReference type="Proteomes" id="UP000290289">
    <property type="component" value="Chromosome 10"/>
</dbReference>
<evidence type="ECO:0000256" key="2">
    <source>
        <dbReference type="SAM" id="MobiDB-lite"/>
    </source>
</evidence>
<dbReference type="EMBL" id="RDQH01000336">
    <property type="protein sequence ID" value="RXH87179.1"/>
    <property type="molecule type" value="Genomic_DNA"/>
</dbReference>
<organism evidence="3 4">
    <name type="scientific">Malus domestica</name>
    <name type="common">Apple</name>
    <name type="synonym">Pyrus malus</name>
    <dbReference type="NCBI Taxonomy" id="3750"/>
    <lineage>
        <taxon>Eukaryota</taxon>
        <taxon>Viridiplantae</taxon>
        <taxon>Streptophyta</taxon>
        <taxon>Embryophyta</taxon>
        <taxon>Tracheophyta</taxon>
        <taxon>Spermatophyta</taxon>
        <taxon>Magnoliopsida</taxon>
        <taxon>eudicotyledons</taxon>
        <taxon>Gunneridae</taxon>
        <taxon>Pentapetalae</taxon>
        <taxon>rosids</taxon>
        <taxon>fabids</taxon>
        <taxon>Rosales</taxon>
        <taxon>Rosaceae</taxon>
        <taxon>Amygdaloideae</taxon>
        <taxon>Maleae</taxon>
        <taxon>Malus</taxon>
    </lineage>
</organism>
<accession>A0A498IV09</accession>
<comment type="caution">
    <text evidence="3">The sequence shown here is derived from an EMBL/GenBank/DDBJ whole genome shotgun (WGS) entry which is preliminary data.</text>
</comment>
<feature type="compositionally biased region" description="Basic and acidic residues" evidence="2">
    <location>
        <begin position="98"/>
        <end position="113"/>
    </location>
</feature>
<keyword evidence="4" id="KW-1185">Reference proteome</keyword>
<feature type="compositionally biased region" description="Basic and acidic residues" evidence="2">
    <location>
        <begin position="1"/>
        <end position="14"/>
    </location>
</feature>
<feature type="region of interest" description="Disordered" evidence="2">
    <location>
        <begin position="1"/>
        <end position="69"/>
    </location>
</feature>
<reference evidence="3 4" key="1">
    <citation type="submission" date="2018-10" db="EMBL/GenBank/DDBJ databases">
        <title>A high-quality apple genome assembly.</title>
        <authorList>
            <person name="Hu J."/>
        </authorList>
    </citation>
    <scope>NUCLEOTIDE SEQUENCE [LARGE SCALE GENOMIC DNA]</scope>
    <source>
        <strain evidence="4">cv. HFTH1</strain>
        <tissue evidence="3">Young leaf</tissue>
    </source>
</reference>
<feature type="region of interest" description="Disordered" evidence="2">
    <location>
        <begin position="92"/>
        <end position="113"/>
    </location>
</feature>
<proteinExistence type="predicted"/>
<sequence length="623" mass="72062">MKRKISDSNHKDPLQIHIPSHRGGFHGSRSSDSRFPIATPPRTTDTSCKKRVTFTDSQDDENQRPPRCEFADNAKTSEYAFFKKLKEGAGRKAQSCSLREEADQRKNSESRDCSRERINVVRNKREDTRSSFLNENATPELNIKRTCATLENAHRRQNNMVEEYENSLRSKETQNRRADVFDRKRQKLHQWVAETSFPEIDEHCSKGRLIPKCNETNVSSICFLYGLLDLHLFMEFKDPKLRQPGTNDKSMTLPSYESDIHFMKLHSTPARKFMELEFSPCLHDSESSCWSKRSRERILCSDSPTSYAYKNHLQYRVWEPDHELLEGTAISCTESHSHSLLPFEEYGLVTSGHAKETDVFCQPNEYLVDRELCVPMLGWDFDSTEEDRSLSNLSTYRTEHQSASFASYYNNEVVRRCLEDKGDLQSGFQQIPLTLSSCIPNFINLAEDCINDTAYEVGSTTLSLQNDHWFSSKIINEGYYLPNTESFLSSGLDSDLGWNYLPLSGSSREHDSSTCLALQFPEQENLSSRLLTYHDDKYERCLDDSSHTRSLTHFVEDNVNVHEDSSAFCLQIPLDREKTWPLLLDKPSWDESNERETNFADSDVNILDSKVSFRQWLHYNTKT</sequence>
<evidence type="ECO:0000313" key="3">
    <source>
        <dbReference type="EMBL" id="RXH87179.1"/>
    </source>
</evidence>
<evidence type="ECO:0000313" key="4">
    <source>
        <dbReference type="Proteomes" id="UP000290289"/>
    </source>
</evidence>
<protein>
    <submittedName>
        <fullName evidence="3">Uncharacterized protein</fullName>
    </submittedName>
</protein>
<gene>
    <name evidence="3" type="ORF">DVH24_028679</name>
</gene>